<dbReference type="AlphaFoldDB" id="A0A813ETF6"/>
<keyword evidence="1" id="KW-1133">Transmembrane helix</keyword>
<reference evidence="2" key="1">
    <citation type="submission" date="2021-02" db="EMBL/GenBank/DDBJ databases">
        <authorList>
            <person name="Dougan E. K."/>
            <person name="Rhodes N."/>
            <person name="Thang M."/>
            <person name="Chan C."/>
        </authorList>
    </citation>
    <scope>NUCLEOTIDE SEQUENCE</scope>
</reference>
<dbReference type="EMBL" id="CAJNNV010014924">
    <property type="protein sequence ID" value="CAE8603013.1"/>
    <property type="molecule type" value="Genomic_DNA"/>
</dbReference>
<comment type="caution">
    <text evidence="2">The sequence shown here is derived from an EMBL/GenBank/DDBJ whole genome shotgun (WGS) entry which is preliminary data.</text>
</comment>
<feature type="transmembrane region" description="Helical" evidence="1">
    <location>
        <begin position="12"/>
        <end position="30"/>
    </location>
</feature>
<name>A0A813ETF6_POLGL</name>
<protein>
    <submittedName>
        <fullName evidence="2">Uncharacterized protein</fullName>
    </submittedName>
</protein>
<evidence type="ECO:0000313" key="2">
    <source>
        <dbReference type="EMBL" id="CAE8603013.1"/>
    </source>
</evidence>
<keyword evidence="1" id="KW-0472">Membrane</keyword>
<organism evidence="2 3">
    <name type="scientific">Polarella glacialis</name>
    <name type="common">Dinoflagellate</name>
    <dbReference type="NCBI Taxonomy" id="89957"/>
    <lineage>
        <taxon>Eukaryota</taxon>
        <taxon>Sar</taxon>
        <taxon>Alveolata</taxon>
        <taxon>Dinophyceae</taxon>
        <taxon>Suessiales</taxon>
        <taxon>Suessiaceae</taxon>
        <taxon>Polarella</taxon>
    </lineage>
</organism>
<proteinExistence type="predicted"/>
<evidence type="ECO:0000256" key="1">
    <source>
        <dbReference type="SAM" id="Phobius"/>
    </source>
</evidence>
<dbReference type="Proteomes" id="UP000654075">
    <property type="component" value="Unassembled WGS sequence"/>
</dbReference>
<feature type="non-terminal residue" evidence="2">
    <location>
        <position position="87"/>
    </location>
</feature>
<accession>A0A813ETF6</accession>
<keyword evidence="1" id="KW-0812">Transmembrane</keyword>
<gene>
    <name evidence="2" type="ORF">PGLA1383_LOCUS21239</name>
</gene>
<keyword evidence="3" id="KW-1185">Reference proteome</keyword>
<evidence type="ECO:0000313" key="3">
    <source>
        <dbReference type="Proteomes" id="UP000654075"/>
    </source>
</evidence>
<sequence length="87" mass="8670">AEAPAAQSTLGPALGIAGPLLAALPAGAWLSPRGSVMQMPGQSPRVLLVEPVTVLRQGAEKRAGDFLESLISGPLSTDPGSLISAGQ</sequence>